<dbReference type="PROSITE" id="PS51186">
    <property type="entry name" value="GNAT"/>
    <property type="match status" value="1"/>
</dbReference>
<feature type="domain" description="N-acetyltransferase" evidence="1">
    <location>
        <begin position="17"/>
        <end position="178"/>
    </location>
</feature>
<comment type="caution">
    <text evidence="2">The sequence shown here is derived from an EMBL/GenBank/DDBJ whole genome shotgun (WGS) entry which is preliminary data.</text>
</comment>
<name>A0A537JCL4_9BACT</name>
<sequence>MHASVKLKGTALPAAAVEVRPLARDMSTARLLAQMQRRIYPKAMQEDARAILSVLASTDLSRGLFADGELVGYALFQRDGEGTIYLYDIAILPHLQRRGLGTKLAQAALAAAWRRRLKVRMHVRATSYPLFVNRDKLRAAAYRLVRNKFVRDFYFKEFGIHEDAHELVMKPLVRRPLIAARVG</sequence>
<evidence type="ECO:0000313" key="2">
    <source>
        <dbReference type="EMBL" id="TMI81294.1"/>
    </source>
</evidence>
<protein>
    <submittedName>
        <fullName evidence="2">GNAT family N-acetyltransferase</fullName>
    </submittedName>
</protein>
<accession>A0A537JCL4</accession>
<proteinExistence type="predicted"/>
<dbReference type="Pfam" id="PF00583">
    <property type="entry name" value="Acetyltransf_1"/>
    <property type="match status" value="1"/>
</dbReference>
<dbReference type="GO" id="GO:0016747">
    <property type="term" value="F:acyltransferase activity, transferring groups other than amino-acyl groups"/>
    <property type="evidence" value="ECO:0007669"/>
    <property type="project" value="InterPro"/>
</dbReference>
<gene>
    <name evidence="2" type="ORF">E6H04_07160</name>
</gene>
<dbReference type="Proteomes" id="UP000320048">
    <property type="component" value="Unassembled WGS sequence"/>
</dbReference>
<dbReference type="InterPro" id="IPR000182">
    <property type="entry name" value="GNAT_dom"/>
</dbReference>
<keyword evidence="2" id="KW-0808">Transferase</keyword>
<dbReference type="CDD" id="cd04301">
    <property type="entry name" value="NAT_SF"/>
    <property type="match status" value="1"/>
</dbReference>
<organism evidence="2 3">
    <name type="scientific">Candidatus Segetimicrobium genomatis</name>
    <dbReference type="NCBI Taxonomy" id="2569760"/>
    <lineage>
        <taxon>Bacteria</taxon>
        <taxon>Bacillati</taxon>
        <taxon>Candidatus Sysuimicrobiota</taxon>
        <taxon>Candidatus Sysuimicrobiia</taxon>
        <taxon>Candidatus Sysuimicrobiales</taxon>
        <taxon>Candidatus Segetimicrobiaceae</taxon>
        <taxon>Candidatus Segetimicrobium</taxon>
    </lineage>
</organism>
<dbReference type="InterPro" id="IPR016181">
    <property type="entry name" value="Acyl_CoA_acyltransferase"/>
</dbReference>
<dbReference type="Gene3D" id="3.40.630.30">
    <property type="match status" value="1"/>
</dbReference>
<reference evidence="2 3" key="1">
    <citation type="journal article" date="2019" name="Nat. Microbiol.">
        <title>Mediterranean grassland soil C-N compound turnover is dependent on rainfall and depth, and is mediated by genomically divergent microorganisms.</title>
        <authorList>
            <person name="Diamond S."/>
            <person name="Andeer P.F."/>
            <person name="Li Z."/>
            <person name="Crits-Christoph A."/>
            <person name="Burstein D."/>
            <person name="Anantharaman K."/>
            <person name="Lane K.R."/>
            <person name="Thomas B.C."/>
            <person name="Pan C."/>
            <person name="Northen T.R."/>
            <person name="Banfield J.F."/>
        </authorList>
    </citation>
    <scope>NUCLEOTIDE SEQUENCE [LARGE SCALE GENOMIC DNA]</scope>
    <source>
        <strain evidence="2">NP_7</strain>
    </source>
</reference>
<evidence type="ECO:0000313" key="3">
    <source>
        <dbReference type="Proteomes" id="UP000320048"/>
    </source>
</evidence>
<evidence type="ECO:0000259" key="1">
    <source>
        <dbReference type="PROSITE" id="PS51186"/>
    </source>
</evidence>
<dbReference type="AlphaFoldDB" id="A0A537JCL4"/>
<dbReference type="EMBL" id="VBAO01000177">
    <property type="protein sequence ID" value="TMI81294.1"/>
    <property type="molecule type" value="Genomic_DNA"/>
</dbReference>
<dbReference type="SUPFAM" id="SSF55729">
    <property type="entry name" value="Acyl-CoA N-acyltransferases (Nat)"/>
    <property type="match status" value="1"/>
</dbReference>